<proteinExistence type="predicted"/>
<dbReference type="AlphaFoldDB" id="A0A1V0AB68"/>
<dbReference type="KEGG" id="noa:BKM31_43495"/>
<feature type="transmembrane region" description="Helical" evidence="2">
    <location>
        <begin position="12"/>
        <end position="37"/>
    </location>
</feature>
<evidence type="ECO:0000256" key="1">
    <source>
        <dbReference type="SAM" id="MobiDB-lite"/>
    </source>
</evidence>
<evidence type="ECO:0000313" key="4">
    <source>
        <dbReference type="Proteomes" id="UP000190797"/>
    </source>
</evidence>
<name>A0A1V0AB68_9ACTN</name>
<organism evidence="3 4">
    <name type="scientific">[Actinomadura] parvosata subsp. kistnae</name>
    <dbReference type="NCBI Taxonomy" id="1909395"/>
    <lineage>
        <taxon>Bacteria</taxon>
        <taxon>Bacillati</taxon>
        <taxon>Actinomycetota</taxon>
        <taxon>Actinomycetes</taxon>
        <taxon>Streptosporangiales</taxon>
        <taxon>Streptosporangiaceae</taxon>
        <taxon>Nonomuraea</taxon>
    </lineage>
</organism>
<dbReference type="EMBL" id="CP017717">
    <property type="protein sequence ID" value="AQZ67419.1"/>
    <property type="molecule type" value="Genomic_DNA"/>
</dbReference>
<protein>
    <submittedName>
        <fullName evidence="3">Uncharacterized protein</fullName>
    </submittedName>
</protein>
<dbReference type="Proteomes" id="UP000190797">
    <property type="component" value="Chromosome"/>
</dbReference>
<evidence type="ECO:0000313" key="3">
    <source>
        <dbReference type="EMBL" id="AQZ67419.1"/>
    </source>
</evidence>
<sequence length="281" mass="28521">MVGIGRLPLGSVSGMSGSFVVVGLRVVVAGLRVAVVGLLEGTVCFLAGNVGNASTPWASLFLGSCAVSAAFFVGWAAGGAGKVTYAAAESPDPIDPPSPSPLNALTEKPTLCPAALDGTASTALHEEPAHALSADNRPTTPDCVFDTSYDCRSGSAPLLQVTSTLSVPCLLAFTPPGASAGRRSLNVLLAYLVPVISPLRVTVKVPLGALPASNVPEIVWLAPPSAILWLGVEGPSTYSPIFSCMSPVRAETTTDEPEITSPSEGEVICPEEPACPTAVDA</sequence>
<feature type="transmembrane region" description="Helical" evidence="2">
    <location>
        <begin position="57"/>
        <end position="77"/>
    </location>
</feature>
<reference evidence="4" key="1">
    <citation type="journal article" date="2017" name="Med. Chem. Commun.">
        <title>Nonomuraea sp. ATCC 55076 harbours the largest actinomycete chromosome to date and the kistamicin biosynthetic gene cluster.</title>
        <authorList>
            <person name="Nazari B."/>
            <person name="Forneris C.C."/>
            <person name="Gibson M.I."/>
            <person name="Moon K."/>
            <person name="Schramma K.R."/>
            <person name="Seyedsayamdost M.R."/>
        </authorList>
    </citation>
    <scope>NUCLEOTIDE SEQUENCE [LARGE SCALE GENOMIC DNA]</scope>
    <source>
        <strain evidence="4">ATCC 55076</strain>
    </source>
</reference>
<accession>A0A1V0AB68</accession>
<gene>
    <name evidence="3" type="ORF">BKM31_43495</name>
</gene>
<keyword evidence="2" id="KW-0812">Transmembrane</keyword>
<keyword evidence="4" id="KW-1185">Reference proteome</keyword>
<feature type="region of interest" description="Disordered" evidence="1">
    <location>
        <begin position="253"/>
        <end position="281"/>
    </location>
</feature>
<keyword evidence="2" id="KW-1133">Transmembrane helix</keyword>
<evidence type="ECO:0000256" key="2">
    <source>
        <dbReference type="SAM" id="Phobius"/>
    </source>
</evidence>
<keyword evidence="2" id="KW-0472">Membrane</keyword>